<accession>A0A645J784</accession>
<reference evidence="2" key="1">
    <citation type="submission" date="2019-08" db="EMBL/GenBank/DDBJ databases">
        <authorList>
            <person name="Kucharzyk K."/>
            <person name="Murdoch R.W."/>
            <person name="Higgins S."/>
            <person name="Loffler F."/>
        </authorList>
    </citation>
    <scope>NUCLEOTIDE SEQUENCE</scope>
</reference>
<feature type="compositionally biased region" description="Polar residues" evidence="1">
    <location>
        <begin position="1"/>
        <end position="12"/>
    </location>
</feature>
<evidence type="ECO:0000313" key="2">
    <source>
        <dbReference type="EMBL" id="MPN55353.1"/>
    </source>
</evidence>
<name>A0A645J784_9ZZZZ</name>
<protein>
    <submittedName>
        <fullName evidence="2">Uncharacterized protein</fullName>
    </submittedName>
</protein>
<dbReference type="AlphaFoldDB" id="A0A645J784"/>
<dbReference type="EMBL" id="VSSQ01124486">
    <property type="protein sequence ID" value="MPN55353.1"/>
    <property type="molecule type" value="Genomic_DNA"/>
</dbReference>
<sequence>MAPAGQKSQGKGQRQPAADADPGNARRQHQECHRERTQLPPFITPAPQYQVSGYRTQKNGCVQAADRCQGRVIPLSKLAEQRPNCRPHHPKREETDARKDQNRVGSSFFHIVPVMRELTQKSKTGLGNLQNQGRIVAHYR</sequence>
<organism evidence="2">
    <name type="scientific">bioreactor metagenome</name>
    <dbReference type="NCBI Taxonomy" id="1076179"/>
    <lineage>
        <taxon>unclassified sequences</taxon>
        <taxon>metagenomes</taxon>
        <taxon>ecological metagenomes</taxon>
    </lineage>
</organism>
<feature type="compositionally biased region" description="Basic and acidic residues" evidence="1">
    <location>
        <begin position="91"/>
        <end position="102"/>
    </location>
</feature>
<feature type="region of interest" description="Disordered" evidence="1">
    <location>
        <begin position="1"/>
        <end position="47"/>
    </location>
</feature>
<comment type="caution">
    <text evidence="2">The sequence shown here is derived from an EMBL/GenBank/DDBJ whole genome shotgun (WGS) entry which is preliminary data.</text>
</comment>
<feature type="compositionally biased region" description="Basic and acidic residues" evidence="1">
    <location>
        <begin position="28"/>
        <end position="37"/>
    </location>
</feature>
<proteinExistence type="predicted"/>
<gene>
    <name evidence="2" type="ORF">SDC9_203035</name>
</gene>
<evidence type="ECO:0000256" key="1">
    <source>
        <dbReference type="SAM" id="MobiDB-lite"/>
    </source>
</evidence>
<feature type="region of interest" description="Disordered" evidence="1">
    <location>
        <begin position="79"/>
        <end position="105"/>
    </location>
</feature>